<feature type="compositionally biased region" description="Polar residues" evidence="1">
    <location>
        <begin position="142"/>
        <end position="155"/>
    </location>
</feature>
<dbReference type="GO" id="GO:0005634">
    <property type="term" value="C:nucleus"/>
    <property type="evidence" value="ECO:0007669"/>
    <property type="project" value="TreeGrafter"/>
</dbReference>
<comment type="caution">
    <text evidence="2">The sequence shown here is derived from an EMBL/GenBank/DDBJ whole genome shotgun (WGS) entry which is preliminary data.</text>
</comment>
<feature type="non-terminal residue" evidence="2">
    <location>
        <position position="1"/>
    </location>
</feature>
<evidence type="ECO:0000256" key="1">
    <source>
        <dbReference type="SAM" id="MobiDB-lite"/>
    </source>
</evidence>
<accession>A0A8H2WTU5</accession>
<dbReference type="Pfam" id="PF07818">
    <property type="entry name" value="HCNGP"/>
    <property type="match status" value="1"/>
</dbReference>
<sequence length="394" mass="43644">GAMRFDICPPPVHNHNNQQVSFIGMQSIIGYSDDDRSDDEVKRSSPAKPRSKDSLLRKSVSTPVLRVSSSAEQVPLANVSLKPHPVGLCAYGRGAPLFSSTPGSSTFRDRNQGIVKALTLRDVTKQAVRPNKSKSRLDSTVIRRTTTQNTKQTPEQPDENTPGEPPRLQDLSLEPNAATPTSTDDLTQIRTLLRPAPIPGVDNFGIPPPSEDPVDTELAAKISKFLALKKQGTHFNDILMKNKSFNNPHIYAKLVDFVEVDETGTNFPKSMWDPHNIQPEWYADEIATAQKKRGAEAAAAQAPGKRSRIAFDSAGPGSTSGVHPSVLQQKGNKHSDESRGRHSDDSRSRRSDSSRRRDDDKHGGQRYHPYQHKSDANMGWMPRNHSANDRSRRW</sequence>
<protein>
    <recommendedName>
        <fullName evidence="4">HCNGP-domain-containing protein</fullName>
    </recommendedName>
</protein>
<gene>
    <name evidence="2" type="ORF">RDB_LOCUS4779</name>
</gene>
<name>A0A8H2WTU5_9AGAM</name>
<reference evidence="2" key="1">
    <citation type="submission" date="2021-01" db="EMBL/GenBank/DDBJ databases">
        <authorList>
            <person name="Kaushik A."/>
        </authorList>
    </citation>
    <scope>NUCLEOTIDE SEQUENCE</scope>
    <source>
        <strain evidence="2">AG4-R118</strain>
    </source>
</reference>
<dbReference type="AlphaFoldDB" id="A0A8H2WTU5"/>
<feature type="region of interest" description="Disordered" evidence="1">
    <location>
        <begin position="293"/>
        <end position="394"/>
    </location>
</feature>
<dbReference type="PANTHER" id="PTHR13464:SF0">
    <property type="entry name" value="SAP30-BINDING PROTEIN"/>
    <property type="match status" value="1"/>
</dbReference>
<evidence type="ECO:0000313" key="2">
    <source>
        <dbReference type="EMBL" id="CAE6402554.1"/>
    </source>
</evidence>
<feature type="compositionally biased region" description="Polar residues" evidence="1">
    <location>
        <begin position="316"/>
        <end position="330"/>
    </location>
</feature>
<evidence type="ECO:0008006" key="4">
    <source>
        <dbReference type="Google" id="ProtNLM"/>
    </source>
</evidence>
<feature type="region of interest" description="Disordered" evidence="1">
    <location>
        <begin position="33"/>
        <end position="58"/>
    </location>
</feature>
<evidence type="ECO:0000313" key="3">
    <source>
        <dbReference type="Proteomes" id="UP000663888"/>
    </source>
</evidence>
<dbReference type="Proteomes" id="UP000663888">
    <property type="component" value="Unassembled WGS sequence"/>
</dbReference>
<dbReference type="GO" id="GO:0006355">
    <property type="term" value="P:regulation of DNA-templated transcription"/>
    <property type="evidence" value="ECO:0007669"/>
    <property type="project" value="InterPro"/>
</dbReference>
<feature type="compositionally biased region" description="Basic and acidic residues" evidence="1">
    <location>
        <begin position="333"/>
        <end position="363"/>
    </location>
</feature>
<dbReference type="EMBL" id="CAJMWX010000114">
    <property type="protein sequence ID" value="CAE6402554.1"/>
    <property type="molecule type" value="Genomic_DNA"/>
</dbReference>
<feature type="region of interest" description="Disordered" evidence="1">
    <location>
        <begin position="125"/>
        <end position="184"/>
    </location>
</feature>
<dbReference type="InterPro" id="IPR012479">
    <property type="entry name" value="SAP30BP"/>
</dbReference>
<organism evidence="2 3">
    <name type="scientific">Rhizoctonia solani</name>
    <dbReference type="NCBI Taxonomy" id="456999"/>
    <lineage>
        <taxon>Eukaryota</taxon>
        <taxon>Fungi</taxon>
        <taxon>Dikarya</taxon>
        <taxon>Basidiomycota</taxon>
        <taxon>Agaricomycotina</taxon>
        <taxon>Agaricomycetes</taxon>
        <taxon>Cantharellales</taxon>
        <taxon>Ceratobasidiaceae</taxon>
        <taxon>Rhizoctonia</taxon>
    </lineage>
</organism>
<proteinExistence type="predicted"/>
<dbReference type="PANTHER" id="PTHR13464">
    <property type="entry name" value="TRANSCRIPTIONAL REGULATOR PROTEIN HCNGP"/>
    <property type="match status" value="1"/>
</dbReference>